<dbReference type="STRING" id="39966.A0A369K4K5"/>
<name>A0A369K4K5_HYPMA</name>
<keyword evidence="6" id="KW-0479">Metal-binding</keyword>
<evidence type="ECO:0000256" key="6">
    <source>
        <dbReference type="PROSITE-ProRule" id="PRU00236"/>
    </source>
</evidence>
<keyword evidence="4" id="KW-0520">NAD</keyword>
<evidence type="ECO:0000256" key="1">
    <source>
        <dbReference type="ARBA" id="ARBA00004173"/>
    </source>
</evidence>
<evidence type="ECO:0000256" key="2">
    <source>
        <dbReference type="ARBA" id="ARBA00006924"/>
    </source>
</evidence>
<evidence type="ECO:0000313" key="9">
    <source>
        <dbReference type="Proteomes" id="UP000076154"/>
    </source>
</evidence>
<keyword evidence="9" id="KW-1185">Reference proteome</keyword>
<dbReference type="InterPro" id="IPR003000">
    <property type="entry name" value="Sirtuin"/>
</dbReference>
<dbReference type="GO" id="GO:0046872">
    <property type="term" value="F:metal ion binding"/>
    <property type="evidence" value="ECO:0007669"/>
    <property type="project" value="UniProtKB-KW"/>
</dbReference>
<evidence type="ECO:0000256" key="4">
    <source>
        <dbReference type="ARBA" id="ARBA00023027"/>
    </source>
</evidence>
<comment type="similarity">
    <text evidence="2">Belongs to the sirtuin family. Class I subfamily.</text>
</comment>
<dbReference type="PANTHER" id="PTHR11085:SF10">
    <property type="entry name" value="NAD-DEPENDENT PROTEIN DEACYLASE SIRTUIN-5, MITOCHONDRIAL-RELATED"/>
    <property type="match status" value="1"/>
</dbReference>
<evidence type="ECO:0000259" key="7">
    <source>
        <dbReference type="PROSITE" id="PS50305"/>
    </source>
</evidence>
<dbReference type="GO" id="GO:0070403">
    <property type="term" value="F:NAD+ binding"/>
    <property type="evidence" value="ECO:0007669"/>
    <property type="project" value="InterPro"/>
</dbReference>
<comment type="caution">
    <text evidence="8">The sequence shown here is derived from an EMBL/GenBank/DDBJ whole genome shotgun (WGS) entry which is preliminary data.</text>
</comment>
<dbReference type="PANTHER" id="PTHR11085">
    <property type="entry name" value="NAD-DEPENDENT PROTEIN DEACYLASE SIRTUIN-5, MITOCHONDRIAL-RELATED"/>
    <property type="match status" value="1"/>
</dbReference>
<feature type="binding site" evidence="6">
    <location>
        <position position="157"/>
    </location>
    <ligand>
        <name>Zn(2+)</name>
        <dbReference type="ChEBI" id="CHEBI:29105"/>
    </ligand>
</feature>
<dbReference type="InterPro" id="IPR050134">
    <property type="entry name" value="NAD-dep_sirtuin_deacylases"/>
</dbReference>
<dbReference type="GO" id="GO:0017136">
    <property type="term" value="F:histone deacetylase activity, NAD-dependent"/>
    <property type="evidence" value="ECO:0007669"/>
    <property type="project" value="TreeGrafter"/>
</dbReference>
<dbReference type="SUPFAM" id="SSF52467">
    <property type="entry name" value="DHS-like NAD/FAD-binding domain"/>
    <property type="match status" value="1"/>
</dbReference>
<feature type="binding site" evidence="6">
    <location>
        <position position="206"/>
    </location>
    <ligand>
        <name>Zn(2+)</name>
        <dbReference type="ChEBI" id="CHEBI:29105"/>
    </ligand>
</feature>
<organism evidence="8 9">
    <name type="scientific">Hypsizygus marmoreus</name>
    <name type="common">White beech mushroom</name>
    <name type="synonym">Agaricus marmoreus</name>
    <dbReference type="NCBI Taxonomy" id="39966"/>
    <lineage>
        <taxon>Eukaryota</taxon>
        <taxon>Fungi</taxon>
        <taxon>Dikarya</taxon>
        <taxon>Basidiomycota</taxon>
        <taxon>Agaricomycotina</taxon>
        <taxon>Agaricomycetes</taxon>
        <taxon>Agaricomycetidae</taxon>
        <taxon>Agaricales</taxon>
        <taxon>Tricholomatineae</taxon>
        <taxon>Lyophyllaceae</taxon>
        <taxon>Hypsizygus</taxon>
    </lineage>
</organism>
<feature type="binding site" evidence="6">
    <location>
        <position position="192"/>
    </location>
    <ligand>
        <name>Zn(2+)</name>
        <dbReference type="ChEBI" id="CHEBI:29105"/>
    </ligand>
</feature>
<comment type="subcellular location">
    <subcellularLocation>
        <location evidence="1">Mitochondrion</location>
    </subcellularLocation>
</comment>
<feature type="active site" description="Proton acceptor" evidence="6">
    <location>
        <position position="146"/>
    </location>
</feature>
<evidence type="ECO:0000256" key="3">
    <source>
        <dbReference type="ARBA" id="ARBA00022679"/>
    </source>
</evidence>
<sequence>MPPPTDVAEFRKALAGAKNVMIISGAGLSAPSGIATYRGSGGSLWSNPKVVKYSAHTTFQEDPSGSWQFYNYRRKLALAAKPNAGHLAIASLSLPNVAARVMPSALAPPLHVAQNIDELALRAIKLLPTEDPSITETALERYIQIHGSLFRTKCLSCKHTKHSYEPFLASSLKDLNSVDDFVDIPVDKLPKCGGDEWNGSNRYGNCGGLLRPDVVWFGEVPPLMGEIARKVTWCDLLLVVGTSSIVQPASGFASQVKAHGGKVAIFNLERSNKDEDADFLFIGSCDVTLPEALDVKSEIELLEK</sequence>
<keyword evidence="3" id="KW-0808">Transferase</keyword>
<keyword evidence="6" id="KW-0862">Zinc</keyword>
<proteinExistence type="inferred from homology"/>
<dbReference type="OrthoDB" id="424302at2759"/>
<feature type="domain" description="Deacetylase sirtuin-type" evidence="7">
    <location>
        <begin position="1"/>
        <end position="304"/>
    </location>
</feature>
<dbReference type="InParanoid" id="A0A369K4K5"/>
<feature type="binding site" evidence="6">
    <location>
        <position position="154"/>
    </location>
    <ligand>
        <name>Zn(2+)</name>
        <dbReference type="ChEBI" id="CHEBI:29105"/>
    </ligand>
</feature>
<keyword evidence="5" id="KW-0496">Mitochondrion</keyword>
<dbReference type="Gene3D" id="3.40.50.1220">
    <property type="entry name" value="TPP-binding domain"/>
    <property type="match status" value="1"/>
</dbReference>
<evidence type="ECO:0000313" key="8">
    <source>
        <dbReference type="EMBL" id="RDB26783.1"/>
    </source>
</evidence>
<protein>
    <submittedName>
        <fullName evidence="8">NAD-dependent protein deacylase</fullName>
    </submittedName>
</protein>
<dbReference type="InterPro" id="IPR029035">
    <property type="entry name" value="DHS-like_NAD/FAD-binding_dom"/>
</dbReference>
<dbReference type="InterPro" id="IPR026591">
    <property type="entry name" value="Sirtuin_cat_small_dom_sf"/>
</dbReference>
<accession>A0A369K4K5</accession>
<dbReference type="Proteomes" id="UP000076154">
    <property type="component" value="Unassembled WGS sequence"/>
</dbReference>
<dbReference type="GO" id="GO:0005634">
    <property type="term" value="C:nucleus"/>
    <property type="evidence" value="ECO:0007669"/>
    <property type="project" value="TreeGrafter"/>
</dbReference>
<evidence type="ECO:0000256" key="5">
    <source>
        <dbReference type="ARBA" id="ARBA00023128"/>
    </source>
</evidence>
<dbReference type="EMBL" id="LUEZ02000023">
    <property type="protein sequence ID" value="RDB26783.1"/>
    <property type="molecule type" value="Genomic_DNA"/>
</dbReference>
<dbReference type="AlphaFoldDB" id="A0A369K4K5"/>
<gene>
    <name evidence="8" type="ORF">Hypma_005277</name>
</gene>
<dbReference type="GO" id="GO:0005739">
    <property type="term" value="C:mitochondrion"/>
    <property type="evidence" value="ECO:0007669"/>
    <property type="project" value="UniProtKB-SubCell"/>
</dbReference>
<dbReference type="InterPro" id="IPR026590">
    <property type="entry name" value="Ssirtuin_cat_dom"/>
</dbReference>
<dbReference type="PROSITE" id="PS50305">
    <property type="entry name" value="SIRTUIN"/>
    <property type="match status" value="1"/>
</dbReference>
<dbReference type="Pfam" id="PF02146">
    <property type="entry name" value="SIR2"/>
    <property type="match status" value="1"/>
</dbReference>
<reference evidence="8" key="1">
    <citation type="submission" date="2018-04" db="EMBL/GenBank/DDBJ databases">
        <title>Whole genome sequencing of Hypsizygus marmoreus.</title>
        <authorList>
            <person name="Choi I.-G."/>
            <person name="Min B."/>
            <person name="Kim J.-G."/>
            <person name="Kim S."/>
            <person name="Oh Y.-L."/>
            <person name="Kong W.-S."/>
            <person name="Park H."/>
            <person name="Jeong J."/>
            <person name="Song E.-S."/>
        </authorList>
    </citation>
    <scope>NUCLEOTIDE SEQUENCE [LARGE SCALE GENOMIC DNA]</scope>
    <source>
        <strain evidence="8">51987-8</strain>
    </source>
</reference>
<dbReference type="Gene3D" id="3.30.1600.10">
    <property type="entry name" value="SIR2/SIRT2 'Small Domain"/>
    <property type="match status" value="1"/>
</dbReference>